<dbReference type="EMBL" id="JAGFNK010000104">
    <property type="protein sequence ID" value="KAI9507996.1"/>
    <property type="molecule type" value="Genomic_DNA"/>
</dbReference>
<name>A0ACC0U984_9AGAM</name>
<comment type="caution">
    <text evidence="1">The sequence shown here is derived from an EMBL/GenBank/DDBJ whole genome shotgun (WGS) entry which is preliminary data.</text>
</comment>
<keyword evidence="2" id="KW-1185">Reference proteome</keyword>
<gene>
    <name evidence="1" type="ORF">F5148DRAFT_1284530</name>
</gene>
<dbReference type="Proteomes" id="UP001207468">
    <property type="component" value="Unassembled WGS sequence"/>
</dbReference>
<sequence length="62" mass="6883">MNPASVLISYYLRNGVRVDDLGLLIVLLAIVILSTGVIRRAAHILAWLMFPAEFVVLRPNAH</sequence>
<protein>
    <submittedName>
        <fullName evidence="1">Uncharacterized protein</fullName>
    </submittedName>
</protein>
<organism evidence="1 2">
    <name type="scientific">Russula earlei</name>
    <dbReference type="NCBI Taxonomy" id="71964"/>
    <lineage>
        <taxon>Eukaryota</taxon>
        <taxon>Fungi</taxon>
        <taxon>Dikarya</taxon>
        <taxon>Basidiomycota</taxon>
        <taxon>Agaricomycotina</taxon>
        <taxon>Agaricomycetes</taxon>
        <taxon>Russulales</taxon>
        <taxon>Russulaceae</taxon>
        <taxon>Russula</taxon>
    </lineage>
</organism>
<accession>A0ACC0U984</accession>
<reference evidence="1" key="1">
    <citation type="submission" date="2021-03" db="EMBL/GenBank/DDBJ databases">
        <title>Evolutionary priming and transition to the ectomycorrhizal habit in an iconic lineage of mushroom-forming fungi: is preadaptation a requirement?</title>
        <authorList>
            <consortium name="DOE Joint Genome Institute"/>
            <person name="Looney B.P."/>
            <person name="Miyauchi S."/>
            <person name="Morin E."/>
            <person name="Drula E."/>
            <person name="Courty P.E."/>
            <person name="Chicoki N."/>
            <person name="Fauchery L."/>
            <person name="Kohler A."/>
            <person name="Kuo A."/>
            <person name="LaButti K."/>
            <person name="Pangilinan J."/>
            <person name="Lipzen A."/>
            <person name="Riley R."/>
            <person name="Andreopoulos W."/>
            <person name="He G."/>
            <person name="Johnson J."/>
            <person name="Barry K.W."/>
            <person name="Grigoriev I.V."/>
            <person name="Nagy L."/>
            <person name="Hibbett D."/>
            <person name="Henrissat B."/>
            <person name="Matheny P.B."/>
            <person name="Labbe J."/>
            <person name="Martin A.F."/>
        </authorList>
    </citation>
    <scope>NUCLEOTIDE SEQUENCE</scope>
    <source>
        <strain evidence="1">BPL698</strain>
    </source>
</reference>
<proteinExistence type="predicted"/>
<evidence type="ECO:0000313" key="2">
    <source>
        <dbReference type="Proteomes" id="UP001207468"/>
    </source>
</evidence>
<evidence type="ECO:0000313" key="1">
    <source>
        <dbReference type="EMBL" id="KAI9507996.1"/>
    </source>
</evidence>